<dbReference type="InterPro" id="IPR036737">
    <property type="entry name" value="OmpA-like_sf"/>
</dbReference>
<reference evidence="4 5" key="1">
    <citation type="journal article" date="2021" name="Front. Microbiol.">
        <title>Comprehensive Comparative Genomics and Phenotyping of Methylobacterium Species.</title>
        <authorList>
            <person name="Alessa O."/>
            <person name="Ogura Y."/>
            <person name="Fujitani Y."/>
            <person name="Takami H."/>
            <person name="Hayashi T."/>
            <person name="Sahin N."/>
            <person name="Tani A."/>
        </authorList>
    </citation>
    <scope>NUCLEOTIDE SEQUENCE [LARGE SCALE GENOMIC DNA]</scope>
    <source>
        <strain evidence="4 5">DSM 23679</strain>
    </source>
</reference>
<dbReference type="EMBL" id="BPQG01000006">
    <property type="protein sequence ID" value="GJD42633.1"/>
    <property type="molecule type" value="Genomic_DNA"/>
</dbReference>
<keyword evidence="2" id="KW-1133">Transmembrane helix</keyword>
<dbReference type="Pfam" id="PF04972">
    <property type="entry name" value="BON"/>
    <property type="match status" value="1"/>
</dbReference>
<evidence type="ECO:0000256" key="1">
    <source>
        <dbReference type="SAM" id="MobiDB-lite"/>
    </source>
</evidence>
<dbReference type="SUPFAM" id="SSF103088">
    <property type="entry name" value="OmpA-like"/>
    <property type="match status" value="1"/>
</dbReference>
<feature type="compositionally biased region" description="Basic and acidic residues" evidence="1">
    <location>
        <begin position="585"/>
        <end position="626"/>
    </location>
</feature>
<keyword evidence="5" id="KW-1185">Reference proteome</keyword>
<feature type="transmembrane region" description="Helical" evidence="2">
    <location>
        <begin position="12"/>
        <end position="30"/>
    </location>
</feature>
<evidence type="ECO:0000313" key="5">
    <source>
        <dbReference type="Proteomes" id="UP001055117"/>
    </source>
</evidence>
<evidence type="ECO:0000313" key="4">
    <source>
        <dbReference type="EMBL" id="GJD42633.1"/>
    </source>
</evidence>
<accession>A0ABQ4QBP0</accession>
<protein>
    <recommendedName>
        <fullName evidence="3">BON domain-containing protein</fullName>
    </recommendedName>
</protein>
<feature type="region of interest" description="Disordered" evidence="1">
    <location>
        <begin position="554"/>
        <end position="636"/>
    </location>
</feature>
<evidence type="ECO:0000259" key="3">
    <source>
        <dbReference type="Pfam" id="PF04972"/>
    </source>
</evidence>
<comment type="caution">
    <text evidence="4">The sequence shown here is derived from an EMBL/GenBank/DDBJ whole genome shotgun (WGS) entry which is preliminary data.</text>
</comment>
<name>A0ABQ4QBP0_9HYPH</name>
<keyword evidence="2" id="KW-0812">Transmembrane</keyword>
<proteinExistence type="predicted"/>
<gene>
    <name evidence="4" type="ORF">AFCDBAGC_0471</name>
</gene>
<dbReference type="Gene3D" id="3.40.1520.20">
    <property type="match status" value="3"/>
</dbReference>
<sequence>MTHQGLRSAGWLLGLPGLGLIWVGATLYAAPDIAARIAAAGETVAQATEAGSPEPWLRVSVRGRDLVAEGEAPGPAARAAALARLEALPEPRRIVPEIGLIETAAPFAWSATRTAPDRIAFSGSRPAEIGRAALRTRLAAEIPDETAIDDAAHAARGAPPDFPAAAAYAVARLRNLAAGGTATVTDLSIAFSGAALDLAAYDALRTALTDPPPGYTIGRIDIVPARADDFTMSVSRNPGGGLVLDGFVVSESARAEIGRLAGEISDGTAVTDRMRTARGLAKDVDPDALAKFLIRLVGLMQGGGARFDGARVSVAGDAVDSQAVGEIEAVMRDARPAGVGAGSVALAVKPLSPYRLAIRREADGVSLSGHLPDAEARDRLLAVVRPRFFRERIIDRTRIADGAPPDLAAALTAAVPVLASLSSGEVAVADRTLILSGTSLYREAAARVAATLPAAMPAGWTASVAVVPKNPAPTRDPETCRSAATALVGGTGLRFAPGSGALSPIFYPVLDRLAELAKTCPSLRIAVAGHGDPAKTAPPDAKVADAAQTQGIASAAPKPEAGKAALAKPEPTKSGETKPAAKAVPAKDAKGSKDTKTSNDAKSSKDAKAAKDTKPAKDTKAGKETAEAPEPDLPRLRAGAVVEYLLQAGAGLDQVVVADKLSERPGIAFAVLP</sequence>
<keyword evidence="2" id="KW-0472">Membrane</keyword>
<feature type="domain" description="BON" evidence="3">
    <location>
        <begin position="234"/>
        <end position="276"/>
    </location>
</feature>
<evidence type="ECO:0000256" key="2">
    <source>
        <dbReference type="SAM" id="Phobius"/>
    </source>
</evidence>
<dbReference type="RefSeq" id="WP_238270667.1">
    <property type="nucleotide sequence ID" value="NZ_BPQG01000006.1"/>
</dbReference>
<dbReference type="Proteomes" id="UP001055117">
    <property type="component" value="Unassembled WGS sequence"/>
</dbReference>
<dbReference type="InterPro" id="IPR007055">
    <property type="entry name" value="BON_dom"/>
</dbReference>
<organism evidence="4 5">
    <name type="scientific">Methylobacterium cerastii</name>
    <dbReference type="NCBI Taxonomy" id="932741"/>
    <lineage>
        <taxon>Bacteria</taxon>
        <taxon>Pseudomonadati</taxon>
        <taxon>Pseudomonadota</taxon>
        <taxon>Alphaproteobacteria</taxon>
        <taxon>Hyphomicrobiales</taxon>
        <taxon>Methylobacteriaceae</taxon>
        <taxon>Methylobacterium</taxon>
    </lineage>
</organism>